<dbReference type="EMBL" id="BAABEX010000009">
    <property type="protein sequence ID" value="GAA4423152.1"/>
    <property type="molecule type" value="Genomic_DNA"/>
</dbReference>
<keyword evidence="9" id="KW-1185">Reference proteome</keyword>
<feature type="transmembrane region" description="Helical" evidence="6">
    <location>
        <begin position="214"/>
        <end position="235"/>
    </location>
</feature>
<evidence type="ECO:0000256" key="1">
    <source>
        <dbReference type="ARBA" id="ARBA00004141"/>
    </source>
</evidence>
<keyword evidence="3 6" id="KW-1133">Transmembrane helix</keyword>
<comment type="caution">
    <text evidence="8">The sequence shown here is derived from an EMBL/GenBank/DDBJ whole genome shotgun (WGS) entry which is preliminary data.</text>
</comment>
<accession>A0ABP8L6H9</accession>
<dbReference type="Proteomes" id="UP001501788">
    <property type="component" value="Unassembled WGS sequence"/>
</dbReference>
<evidence type="ECO:0000256" key="4">
    <source>
        <dbReference type="ARBA" id="ARBA00023136"/>
    </source>
</evidence>
<dbReference type="InterPro" id="IPR011547">
    <property type="entry name" value="SLC26A/SulP_dom"/>
</dbReference>
<dbReference type="RefSeq" id="WP_345062824.1">
    <property type="nucleotide sequence ID" value="NZ_BAABEX010000009.1"/>
</dbReference>
<evidence type="ECO:0000256" key="2">
    <source>
        <dbReference type="ARBA" id="ARBA00022692"/>
    </source>
</evidence>
<feature type="transmembrane region" description="Helical" evidence="6">
    <location>
        <begin position="123"/>
        <end position="143"/>
    </location>
</feature>
<protein>
    <submittedName>
        <fullName evidence="8">Sulfate permease</fullName>
    </submittedName>
</protein>
<feature type="region of interest" description="Disordered" evidence="5">
    <location>
        <begin position="553"/>
        <end position="587"/>
    </location>
</feature>
<evidence type="ECO:0000313" key="8">
    <source>
        <dbReference type="EMBL" id="GAA4423152.1"/>
    </source>
</evidence>
<reference evidence="9" key="1">
    <citation type="journal article" date="2019" name="Int. J. Syst. Evol. Microbiol.">
        <title>The Global Catalogue of Microorganisms (GCM) 10K type strain sequencing project: providing services to taxonomists for standard genome sequencing and annotation.</title>
        <authorList>
            <consortium name="The Broad Institute Genomics Platform"/>
            <consortium name="The Broad Institute Genome Sequencing Center for Infectious Disease"/>
            <person name="Wu L."/>
            <person name="Ma J."/>
        </authorList>
    </citation>
    <scope>NUCLEOTIDE SEQUENCE [LARGE SCALE GENOMIC DNA]</scope>
    <source>
        <strain evidence="9">JCM 31890</strain>
    </source>
</reference>
<dbReference type="Pfam" id="PF01740">
    <property type="entry name" value="STAS"/>
    <property type="match status" value="1"/>
</dbReference>
<organism evidence="8 9">
    <name type="scientific">Acidovorax lacteus</name>
    <dbReference type="NCBI Taxonomy" id="1924988"/>
    <lineage>
        <taxon>Bacteria</taxon>
        <taxon>Pseudomonadati</taxon>
        <taxon>Pseudomonadota</taxon>
        <taxon>Betaproteobacteria</taxon>
        <taxon>Burkholderiales</taxon>
        <taxon>Comamonadaceae</taxon>
        <taxon>Acidovorax</taxon>
    </lineage>
</organism>
<name>A0ABP8L6H9_9BURK</name>
<sequence>MPPLAPFRPRLLDALRGYDRQRWTADLGAGITVGIVALPLAMAFAIASGLPPAAGLWTAILAGFLISALGGTQVQIGGPAGAFIVVVYGIVERYGVAHLLAATVCAGALLVLLGALRLGTLVRFVPVSIVIGFTNGIAVLIALSQLKDLLGLPIERMPAHFAGQVQALAAHAQAVNPYALALGLLCVAGLFAWPRLWGQGSPVLKVLEGRTVRGFVRVPAPVVALVTLSLLAWALQWPVETIGSRFGGIPQGLPGFAIPALTWETARELVSPTLTIALLGAIESLLCARVADQLAQGPHHRKHDPNQELMAQGVANLVVPFFGGMPATGTIARTVTNIRAGATSPVAGMVHAATLAAIVLLAAPLALHIPLAVLAGILLFVAWNMGEWHEFVRLRQFSLHYRLLMVGTFGLTVVFDLTVAVEVGLLLACLLFVKRMGALFRAERVAEAAPGAAMAADAPAALPRQRWALEGALFFGAAAKLDPVVEAVEAAPGPLELVLDARDLMALDTTGVDVLAQVLRAVQQRGGCLRIEHLREQPASLIERSGLGAQLRAQVRAAEPAQNAAPEGPPDADTQAAGPTGDHAAPR</sequence>
<feature type="transmembrane region" description="Helical" evidence="6">
    <location>
        <begin position="355"/>
        <end position="383"/>
    </location>
</feature>
<keyword evidence="2 6" id="KW-0812">Transmembrane</keyword>
<dbReference type="Pfam" id="PF00916">
    <property type="entry name" value="Sulfate_transp"/>
    <property type="match status" value="1"/>
</dbReference>
<dbReference type="PANTHER" id="PTHR11814">
    <property type="entry name" value="SULFATE TRANSPORTER"/>
    <property type="match status" value="1"/>
</dbReference>
<dbReference type="Gene3D" id="3.30.750.24">
    <property type="entry name" value="STAS domain"/>
    <property type="match status" value="1"/>
</dbReference>
<dbReference type="CDD" id="cd07042">
    <property type="entry name" value="STAS_SulP_like_sulfate_transporter"/>
    <property type="match status" value="1"/>
</dbReference>
<evidence type="ECO:0000256" key="5">
    <source>
        <dbReference type="SAM" id="MobiDB-lite"/>
    </source>
</evidence>
<feature type="transmembrane region" description="Helical" evidence="6">
    <location>
        <begin position="27"/>
        <end position="47"/>
    </location>
</feature>
<feature type="transmembrane region" description="Helical" evidence="6">
    <location>
        <begin position="96"/>
        <end position="116"/>
    </location>
</feature>
<dbReference type="InterPro" id="IPR036513">
    <property type="entry name" value="STAS_dom_sf"/>
</dbReference>
<comment type="subcellular location">
    <subcellularLocation>
        <location evidence="1">Membrane</location>
        <topology evidence="1">Multi-pass membrane protein</topology>
    </subcellularLocation>
</comment>
<dbReference type="InterPro" id="IPR001902">
    <property type="entry name" value="SLC26A/SulP_fam"/>
</dbReference>
<evidence type="ECO:0000256" key="3">
    <source>
        <dbReference type="ARBA" id="ARBA00022989"/>
    </source>
</evidence>
<keyword evidence="4 6" id="KW-0472">Membrane</keyword>
<evidence type="ECO:0000313" key="9">
    <source>
        <dbReference type="Proteomes" id="UP001501788"/>
    </source>
</evidence>
<evidence type="ECO:0000256" key="6">
    <source>
        <dbReference type="SAM" id="Phobius"/>
    </source>
</evidence>
<feature type="transmembrane region" description="Helical" evidence="6">
    <location>
        <begin position="54"/>
        <end position="76"/>
    </location>
</feature>
<evidence type="ECO:0000259" key="7">
    <source>
        <dbReference type="PROSITE" id="PS50801"/>
    </source>
</evidence>
<dbReference type="InterPro" id="IPR002645">
    <property type="entry name" value="STAS_dom"/>
</dbReference>
<feature type="transmembrane region" description="Helical" evidence="6">
    <location>
        <begin position="403"/>
        <end position="433"/>
    </location>
</feature>
<proteinExistence type="predicted"/>
<gene>
    <name evidence="8" type="primary">sulP_2</name>
    <name evidence="8" type="ORF">GCM10023090_15030</name>
</gene>
<dbReference type="SUPFAM" id="SSF52091">
    <property type="entry name" value="SpoIIaa-like"/>
    <property type="match status" value="1"/>
</dbReference>
<dbReference type="PROSITE" id="PS50801">
    <property type="entry name" value="STAS"/>
    <property type="match status" value="1"/>
</dbReference>
<feature type="domain" description="STAS" evidence="7">
    <location>
        <begin position="469"/>
        <end position="547"/>
    </location>
</feature>
<feature type="transmembrane region" description="Helical" evidence="6">
    <location>
        <begin position="175"/>
        <end position="193"/>
    </location>
</feature>